<gene>
    <name evidence="2" type="ORF">C1H46_023848</name>
</gene>
<accession>A0A540LVS2</accession>
<dbReference type="EMBL" id="VIEB01000447">
    <property type="protein sequence ID" value="TQD90605.1"/>
    <property type="molecule type" value="Genomic_DNA"/>
</dbReference>
<reference evidence="2 3" key="1">
    <citation type="journal article" date="2019" name="G3 (Bethesda)">
        <title>Sequencing of a Wild Apple (Malus baccata) Genome Unravels the Differences Between Cultivated and Wild Apple Species Regarding Disease Resistance and Cold Tolerance.</title>
        <authorList>
            <person name="Chen X."/>
        </authorList>
    </citation>
    <scope>NUCLEOTIDE SEQUENCE [LARGE SCALE GENOMIC DNA]</scope>
    <source>
        <strain evidence="3">cv. Shandingzi</strain>
        <tissue evidence="2">Leaves</tissue>
    </source>
</reference>
<evidence type="ECO:0000313" key="3">
    <source>
        <dbReference type="Proteomes" id="UP000315295"/>
    </source>
</evidence>
<evidence type="ECO:0000256" key="1">
    <source>
        <dbReference type="SAM" id="MobiDB-lite"/>
    </source>
</evidence>
<protein>
    <submittedName>
        <fullName evidence="2">Uncharacterized protein</fullName>
    </submittedName>
</protein>
<name>A0A540LVS2_MALBA</name>
<feature type="compositionally biased region" description="Basic and acidic residues" evidence="1">
    <location>
        <begin position="148"/>
        <end position="172"/>
    </location>
</feature>
<dbReference type="AlphaFoldDB" id="A0A540LVS2"/>
<feature type="region of interest" description="Disordered" evidence="1">
    <location>
        <begin position="148"/>
        <end position="201"/>
    </location>
</feature>
<keyword evidence="3" id="KW-1185">Reference proteome</keyword>
<proteinExistence type="predicted"/>
<sequence length="201" mass="22750">MRDDGGHSLFTLSPSHMSGAYQVNCGVNGYGSSLGLRGVKIVEDFGLLGSPKVQTHDLCIPPCIDNESAKAVRRATKNSACRKSLWESHFSGKSKLQVSTVQLSYTKKGIIGKLGRKEGKTKPQREIPLKPRERPFTYIRREKPFENGEVEHRKRIRGNIEKRERKCRDTEPRSNTQETYPKNFISPEISYKPQESSSMQP</sequence>
<evidence type="ECO:0000313" key="2">
    <source>
        <dbReference type="EMBL" id="TQD90605.1"/>
    </source>
</evidence>
<dbReference type="Proteomes" id="UP000315295">
    <property type="component" value="Unassembled WGS sequence"/>
</dbReference>
<organism evidence="2 3">
    <name type="scientific">Malus baccata</name>
    <name type="common">Siberian crab apple</name>
    <name type="synonym">Pyrus baccata</name>
    <dbReference type="NCBI Taxonomy" id="106549"/>
    <lineage>
        <taxon>Eukaryota</taxon>
        <taxon>Viridiplantae</taxon>
        <taxon>Streptophyta</taxon>
        <taxon>Embryophyta</taxon>
        <taxon>Tracheophyta</taxon>
        <taxon>Spermatophyta</taxon>
        <taxon>Magnoliopsida</taxon>
        <taxon>eudicotyledons</taxon>
        <taxon>Gunneridae</taxon>
        <taxon>Pentapetalae</taxon>
        <taxon>rosids</taxon>
        <taxon>fabids</taxon>
        <taxon>Rosales</taxon>
        <taxon>Rosaceae</taxon>
        <taxon>Amygdaloideae</taxon>
        <taxon>Maleae</taxon>
        <taxon>Malus</taxon>
    </lineage>
</organism>
<comment type="caution">
    <text evidence="2">The sequence shown here is derived from an EMBL/GenBank/DDBJ whole genome shotgun (WGS) entry which is preliminary data.</text>
</comment>